<dbReference type="KEGG" id="sbr:SY1_07240"/>
<organism evidence="3 4">
    <name type="scientific">Fretibacterium fastidiosum</name>
    <dbReference type="NCBI Taxonomy" id="651822"/>
    <lineage>
        <taxon>Bacteria</taxon>
        <taxon>Thermotogati</taxon>
        <taxon>Synergistota</taxon>
        <taxon>Synergistia</taxon>
        <taxon>Synergistales</taxon>
        <taxon>Aminobacteriaceae</taxon>
        <taxon>Fretibacterium</taxon>
    </lineage>
</organism>
<dbReference type="EMBL" id="FP929056">
    <property type="protein sequence ID" value="CBL28065.1"/>
    <property type="molecule type" value="Genomic_DNA"/>
</dbReference>
<proteinExistence type="predicted"/>
<keyword evidence="2" id="KW-0472">Membrane</keyword>
<protein>
    <recommendedName>
        <fullName evidence="5">Tfp pilus assembly protein PilN</fullName>
    </recommendedName>
</protein>
<feature type="coiled-coil region" evidence="1">
    <location>
        <begin position="58"/>
        <end position="99"/>
    </location>
</feature>
<sequence>MRVQFDLCPAEYLARRKKRHSFNATRILAVLLLLFFLVAGIGYIVMAFMETRALASDIEMVEDAVAKLEADQSELTAEIVRLKNKEQQYAKTLQIMRNEPPTIEALSALETNMDQGMGITSIRFAPGGTNEGGLVVYTADVDATALVEDQITALTTGLSGSGVFSGVTMPSSQKDEKTGRVDFKLHLELRPFGQIDMTGAADSTGKEPNP</sequence>
<reference evidence="3 4" key="2">
    <citation type="submission" date="2010-03" db="EMBL/GenBank/DDBJ databases">
        <authorList>
            <person name="Pajon A."/>
        </authorList>
    </citation>
    <scope>NUCLEOTIDE SEQUENCE [LARGE SCALE GENOMIC DNA]</scope>
    <source>
        <strain evidence="3 4">SGP1</strain>
    </source>
</reference>
<evidence type="ECO:0000313" key="3">
    <source>
        <dbReference type="EMBL" id="CBL28065.1"/>
    </source>
</evidence>
<keyword evidence="2" id="KW-0812">Transmembrane</keyword>
<dbReference type="Proteomes" id="UP000008957">
    <property type="component" value="Chromosome"/>
</dbReference>
<evidence type="ECO:0000313" key="4">
    <source>
        <dbReference type="Proteomes" id="UP000008957"/>
    </source>
</evidence>
<dbReference type="AlphaFoldDB" id="A0AB94IWC9"/>
<keyword evidence="4" id="KW-1185">Reference proteome</keyword>
<gene>
    <name evidence="3" type="ORF">SY1_07240</name>
</gene>
<name>A0AB94IWC9_9BACT</name>
<feature type="transmembrane region" description="Helical" evidence="2">
    <location>
        <begin position="27"/>
        <end position="49"/>
    </location>
</feature>
<keyword evidence="2" id="KW-1133">Transmembrane helix</keyword>
<reference evidence="4" key="1">
    <citation type="submission" date="2010-03" db="EMBL/GenBank/DDBJ databases">
        <title>The genome sequence of Synergistetes sp. SGP1.</title>
        <authorList>
            <consortium name="metaHIT consortium -- http://www.metahit.eu/"/>
            <person name="Pajon A."/>
            <person name="Turner K."/>
            <person name="Parkhill J."/>
            <person name="Wade W."/>
            <person name="Vartoukian S."/>
        </authorList>
    </citation>
    <scope>NUCLEOTIDE SEQUENCE [LARGE SCALE GENOMIC DNA]</scope>
    <source>
        <strain evidence="4">SGP1</strain>
    </source>
</reference>
<accession>A0AB94IWC9</accession>
<dbReference type="RefSeq" id="WP_015556212.1">
    <property type="nucleotide sequence ID" value="NC_021038.1"/>
</dbReference>
<evidence type="ECO:0008006" key="5">
    <source>
        <dbReference type="Google" id="ProtNLM"/>
    </source>
</evidence>
<evidence type="ECO:0000256" key="1">
    <source>
        <dbReference type="SAM" id="Coils"/>
    </source>
</evidence>
<keyword evidence="1" id="KW-0175">Coiled coil</keyword>
<evidence type="ECO:0000256" key="2">
    <source>
        <dbReference type="SAM" id="Phobius"/>
    </source>
</evidence>